<name>A0ABQ9X9M0_9EUKA</name>
<accession>A0ABQ9X9M0</accession>
<dbReference type="EMBL" id="JARBJD010000160">
    <property type="protein sequence ID" value="KAK2949238.1"/>
    <property type="molecule type" value="Genomic_DNA"/>
</dbReference>
<gene>
    <name evidence="1" type="ORF">BLNAU_15841</name>
</gene>
<keyword evidence="2" id="KW-1185">Reference proteome</keyword>
<proteinExistence type="predicted"/>
<sequence>MQCSNESRIVDTLQQLQKVASEIVDALFVQHTDVIVSTFTSTVESSPPSAVLTTLARLSLFPHPRIAFNSLLALSSIVERDPPALTHLPFIFPSPTIFRSVAPPKYIQLTNDDPFFIGCSLSFCSTTFFLPLHLFDADPPIEVDSEIIRGLILFVKDTITTVLTTISNIDTLTASLPSEHSLTTPLFSGVDTQITQSLKYLRKECVEFVDNGWDFFVYMTYKSTDTHRPSFQTIILDDPSFPDLVLNSLKLDHTEIRENILITVHNIVVDYPWMNEQFMATNLVGRMFETDDFVSLPLSESNTLFELTKFILSLSTPIGNDEDSYFEQYRLIRVSVFEPAKHFITFMFSNSNKLLLDEEDQVTLDHRICLIHSNVKNMELRSDEHDADIVSELVKWEMRSMIEMENEQNFESVFNDMLSRTSEWNQNQRERQKRREVLLREEGWDDAFELRVVGIELDTNDEMKECTRRFRVELTFNADEL</sequence>
<dbReference type="Proteomes" id="UP001281761">
    <property type="component" value="Unassembled WGS sequence"/>
</dbReference>
<protein>
    <submittedName>
        <fullName evidence="1">Uncharacterized protein</fullName>
    </submittedName>
</protein>
<reference evidence="1 2" key="1">
    <citation type="journal article" date="2022" name="bioRxiv">
        <title>Genomics of Preaxostyla Flagellates Illuminates Evolutionary Transitions and the Path Towards Mitochondrial Loss.</title>
        <authorList>
            <person name="Novak L.V.F."/>
            <person name="Treitli S.C."/>
            <person name="Pyrih J."/>
            <person name="Halakuc P."/>
            <person name="Pipaliya S.V."/>
            <person name="Vacek V."/>
            <person name="Brzon O."/>
            <person name="Soukal P."/>
            <person name="Eme L."/>
            <person name="Dacks J.B."/>
            <person name="Karnkowska A."/>
            <person name="Elias M."/>
            <person name="Hampl V."/>
        </authorList>
    </citation>
    <scope>NUCLEOTIDE SEQUENCE [LARGE SCALE GENOMIC DNA]</scope>
    <source>
        <strain evidence="1">NAU3</strain>
        <tissue evidence="1">Gut</tissue>
    </source>
</reference>
<evidence type="ECO:0000313" key="1">
    <source>
        <dbReference type="EMBL" id="KAK2949238.1"/>
    </source>
</evidence>
<organism evidence="1 2">
    <name type="scientific">Blattamonas nauphoetae</name>
    <dbReference type="NCBI Taxonomy" id="2049346"/>
    <lineage>
        <taxon>Eukaryota</taxon>
        <taxon>Metamonada</taxon>
        <taxon>Preaxostyla</taxon>
        <taxon>Oxymonadida</taxon>
        <taxon>Blattamonas</taxon>
    </lineage>
</organism>
<comment type="caution">
    <text evidence="1">The sequence shown here is derived from an EMBL/GenBank/DDBJ whole genome shotgun (WGS) entry which is preliminary data.</text>
</comment>
<evidence type="ECO:0000313" key="2">
    <source>
        <dbReference type="Proteomes" id="UP001281761"/>
    </source>
</evidence>